<dbReference type="InterPro" id="IPR036476">
    <property type="entry name" value="Talin_cent_sf"/>
</dbReference>
<evidence type="ECO:0000256" key="2">
    <source>
        <dbReference type="ARBA" id="ARBA00022490"/>
    </source>
</evidence>
<dbReference type="InterPro" id="IPR002558">
    <property type="entry name" value="ILWEQ_dom"/>
</dbReference>
<keyword evidence="4" id="KW-0175">Coiled coil</keyword>
<feature type="domain" description="FERM" evidence="6">
    <location>
        <begin position="88"/>
        <end position="410"/>
    </location>
</feature>
<dbReference type="SUPFAM" id="SSF109880">
    <property type="entry name" value="A middle domain of Talin 1"/>
    <property type="match status" value="1"/>
</dbReference>
<dbReference type="Pfam" id="PF09141">
    <property type="entry name" value="Talin_middle"/>
    <property type="match status" value="1"/>
</dbReference>
<dbReference type="Pfam" id="PF08913">
    <property type="entry name" value="VBS"/>
    <property type="match status" value="1"/>
</dbReference>
<dbReference type="InterPro" id="IPR036723">
    <property type="entry name" value="Alpha-catenin/vinculin-like_sf"/>
</dbReference>
<dbReference type="Pfam" id="PF21896">
    <property type="entry name" value="Talin_IBS2B"/>
    <property type="match status" value="4"/>
</dbReference>
<feature type="coiled-coil region" evidence="4">
    <location>
        <begin position="983"/>
        <end position="1029"/>
    </location>
</feature>
<dbReference type="InterPro" id="IPR019747">
    <property type="entry name" value="FERM_CS"/>
</dbReference>
<evidence type="ECO:0000256" key="3">
    <source>
        <dbReference type="ARBA" id="ARBA00023212"/>
    </source>
</evidence>
<dbReference type="Pfam" id="PF21692">
    <property type="entry name" value="Talin_R4"/>
    <property type="match status" value="1"/>
</dbReference>
<evidence type="ECO:0000313" key="9">
    <source>
        <dbReference type="RefSeq" id="XP_013778384.1"/>
    </source>
</evidence>
<dbReference type="Gene3D" id="1.20.80.10">
    <property type="match status" value="1"/>
</dbReference>
<feature type="region of interest" description="Disordered" evidence="5">
    <location>
        <begin position="1122"/>
        <end position="1146"/>
    </location>
</feature>
<protein>
    <submittedName>
        <fullName evidence="9">Talin-2-like</fullName>
    </submittedName>
</protein>
<dbReference type="Gene3D" id="1.20.1410.10">
    <property type="entry name" value="I/LWEQ domain"/>
    <property type="match status" value="1"/>
</dbReference>
<gene>
    <name evidence="9" type="primary">LOC106462961</name>
</gene>
<feature type="coiled-coil region" evidence="4">
    <location>
        <begin position="2368"/>
        <end position="2438"/>
    </location>
</feature>
<organism evidence="8 9">
    <name type="scientific">Limulus polyphemus</name>
    <name type="common">Atlantic horseshoe crab</name>
    <dbReference type="NCBI Taxonomy" id="6850"/>
    <lineage>
        <taxon>Eukaryota</taxon>
        <taxon>Metazoa</taxon>
        <taxon>Ecdysozoa</taxon>
        <taxon>Arthropoda</taxon>
        <taxon>Chelicerata</taxon>
        <taxon>Merostomata</taxon>
        <taxon>Xiphosura</taxon>
        <taxon>Limulidae</taxon>
        <taxon>Limulus</taxon>
    </lineage>
</organism>
<dbReference type="SMART" id="SM00307">
    <property type="entry name" value="ILWEQ"/>
    <property type="match status" value="1"/>
</dbReference>
<dbReference type="GeneID" id="106462961"/>
<dbReference type="InterPro" id="IPR035963">
    <property type="entry name" value="FERM_2"/>
</dbReference>
<dbReference type="PROSITE" id="PS50057">
    <property type="entry name" value="FERM_3"/>
    <property type="match status" value="1"/>
</dbReference>
<dbReference type="InterPro" id="IPR035964">
    <property type="entry name" value="I/LWEQ_dom_sf"/>
</dbReference>
<keyword evidence="3" id="KW-0206">Cytoskeleton</keyword>
<dbReference type="InterPro" id="IPR054060">
    <property type="entry name" value="TLN1-like_RS"/>
</dbReference>
<dbReference type="Gene3D" id="1.20.120.230">
    <property type="entry name" value="Alpha-catenin/vinculin-like"/>
    <property type="match status" value="5"/>
</dbReference>
<dbReference type="RefSeq" id="XP_013778384.1">
    <property type="nucleotide sequence ID" value="XM_013922930.2"/>
</dbReference>
<evidence type="ECO:0000259" key="6">
    <source>
        <dbReference type="PROSITE" id="PS50057"/>
    </source>
</evidence>
<dbReference type="CDD" id="cd10569">
    <property type="entry name" value="FERM_C_Talin"/>
    <property type="match status" value="1"/>
</dbReference>
<sequence length="2453" mass="263653">MANLSLKINVVEKNVIKTMKFKPSMLVYDACRTIREKISEANFGESKEYGLFLADEDPKKGVWLESGRSLEHYLLRDGDLLEYKKKTRTLRVRMLDDAVKTLRVDDSQPVANLMVVICTKIGITNHDEFSLVRELTEEPVKDASTTGTLTLRREKKDKDRDQKMEQLKKKLKTDDDLNWVDHSKTLREQGISEEETLLLRRKFFFSDQNVDSRDPVQLNLLYVQARDAILNGTHPVTIEQACKFAGIQCQIQFGDHSELKHKPGFLDLKEFLPKDYWKIKGIEKKIFLEHKTCLRLSEIEAKVKYVSHARSLRTYGVTFFLVKEKMKGKNKLVPRLLGVTKDSVLRLDEKTKEILKTWPLTTVRRWAASPNSFTLDFGDYSDAYYSVQTTEGEQISQLIAGYIDIILKKQKSKDHFGIEGDEGSTMVEDSVSPAKATILQHTPAVKLSHASSGSVAIPAVMRTGADGKEIPQHPKVHRTLTEPQQALLSSIDAGRDAVDSAQKELQTKADLPEMGTDPASLQWKQNTFDVKKQSVSSHLGAMNAATAQVITLTSGSPEEVDHPGVGAAINIITTNLPEMSKDVKMIAALMDEGQGDNLLDAARNLCLTFYDLLKAAEPGSKEPRQSLLQAATRVGEASHGVLYTIGEEDAVDKEVQDVLLSLAKAVANATAALVLKAKNVASRCDDPPLQNKVINSATQCALATSQLVACAKVVAPTINNSACQQQLSEAAKEVAKAVENVVTVCQDAVRDEGLLKELGTAATDVTQSLNDLLNHVRCYPEQHGQPSEHEGAVDTILDATDKLFSSTGDASEMVRQAKVLAKATAHLIQAIKGEAESQPDSDLQKRLLAAAKLLADATTRMVEAAKGCAGNPNDSESQAALRRAAEELRTATNAAASNALKKKLIHRLEKVAETIPAVVQGVKGTMKEPDNANSQLFLINASEQMIQPCVGMISASKAALPTITDPSSVTQLNNTSRDMATALSELRSALSKAQEACGTLELDSALDLINSLNDELEAFKRAVKEFDLKPLPGETNESSTLQLGSTSKTVGSSMAQLLTAASQGNENYTGIAARDTANALKVLTGAVRGVAATTSEQDIQLKIIDSAQDVMTKSAQLIEEARRSVQNPGNPENPQRLTQFPSSNRSYSELQNNLNSAAATLNIEVGNVMESSKGSPNQLAVSAKKFGNAFGDLLDCGMEIVGQTKDTEVRGQMVVSLKNVSMVSSKLLVAAKSVAADPSAPNAKNQLALAARAVTESINHLINVCTSAAPGQKECDSAIRNIQMMRPLLEKPSEAVNDFSYFECLDNVMDKSKNLGEGMTGIANYAKKSEHEKFGEAVKDVSESICGLIENAAQAAYLVGVSDPSSVAGKPGLVDLAQFARASQAIQMACQQLTNQTSNQQQVLSAATIIAKHTSSLCNSCRIASSKTANPVAKRHFVQSAKEVANATANLVKEIKALDQDPSEANRQNCSAATKPLIEAVESLTTFANSPEFASVPAKISPKACAAQEPITSAGKSIIDGSCNMIQTAKSLALNPQDPPAWQTLASHSKNVSDAIKKLVTSIKDKAPGQKECEEAIEKLSACIKELDQAALNIMSQNLAPRQDNTLKGFQEQMENSATEIMDKIDSVRTSSKGEAEKLGHSVSQLVNYFSPLVQSAIGSASKTQSSKQQMALLDQTKTVTECALQLVYAAKESGGNPKATHVHTEIDDSADAMQDALHDLLHTLEAAATEAGIVTGLVESINKAVAKVDEHVSVTETVSFADYQTRMVNACKEIARLAQEMVTKSTTDVSHLSPLAANLSHQYAIVANDSRGAVSATSNSEVAIRIRTAVQDLGAACIDLTKSAGSCQSNPNDVFCQRDVAGNARNVSEKASFVLAALQAGSRGTQACINAASTVSGIIGDLDTTIMFATAGTLHAENENESFADHRENILKTAKALVEDTKTLVAGAASSQEQLAVAAQNSVATIVQLSEAVKFGAASLGSNNPEAQVLLINAVKDVANALGDLIQATKAASGKSINDPAMFHLKESAKVMVTNVTSLLKTVKSLEDEHARGTRALESTIEVIGQEIRAYNMSDIPTKKATPEDLVRATKPVTLATAKAVAAGNSGKQDDVIVAANMGRKALFDLLTTSKAAAFNAESQEIKIRILESGHKCAINYKELLTMVHRVIQRPSNEGKQQLISMSRTIAQSVSEIVNSAETLKGSDWIDPDDPTVIAETELLGAASSIDAAAKKLAHLKPRKRSVKEANEEMNFDEMILEAAKSITAATSALVKAACAAQKELLDAGTIGAHPLYTSDDGQWSEGLVSAARLVAATTHSLVEAANALVQGHATEEKMISSAKQVASSTAQLLVACKVKADPESHSMRRLQNAGNAVKRATDNLVRAAQKSIENDEERSLVINKRMVGGIAQEIIAREEILRKERELEEARERLAALRKAKYGNKSPDEYHGYGS</sequence>
<dbReference type="PANTHER" id="PTHR19981">
    <property type="entry name" value="TALIN"/>
    <property type="match status" value="1"/>
</dbReference>
<keyword evidence="8" id="KW-1185">Reference proteome</keyword>
<dbReference type="Gene3D" id="1.20.1420.10">
    <property type="entry name" value="Talin, central domain"/>
    <property type="match status" value="7"/>
</dbReference>
<evidence type="ECO:0000256" key="4">
    <source>
        <dbReference type="SAM" id="Coils"/>
    </source>
</evidence>
<dbReference type="CDD" id="cd14473">
    <property type="entry name" value="FERM_B-lobe"/>
    <property type="match status" value="1"/>
</dbReference>
<dbReference type="CDD" id="cd17090">
    <property type="entry name" value="FERM_F1_TLN"/>
    <property type="match status" value="1"/>
</dbReference>
<dbReference type="SUPFAM" id="SSF109885">
    <property type="entry name" value="I/LWEQ domain"/>
    <property type="match status" value="4"/>
</dbReference>
<dbReference type="InterPro" id="IPR037438">
    <property type="entry name" value="Talin1/2-RS"/>
</dbReference>
<dbReference type="InterPro" id="IPR015224">
    <property type="entry name" value="Talin_cent"/>
</dbReference>
<dbReference type="InterPro" id="IPR019748">
    <property type="entry name" value="FERM_central"/>
</dbReference>
<dbReference type="PROSITE" id="PS00661">
    <property type="entry name" value="FERM_2"/>
    <property type="match status" value="1"/>
</dbReference>
<dbReference type="PROSITE" id="PS00660">
    <property type="entry name" value="FERM_1"/>
    <property type="match status" value="1"/>
</dbReference>
<dbReference type="Gene3D" id="3.10.20.90">
    <property type="entry name" value="Phosphatidylinositol 3-kinase Catalytic Subunit, Chain A, domain 1"/>
    <property type="match status" value="2"/>
</dbReference>
<evidence type="ECO:0000256" key="1">
    <source>
        <dbReference type="ARBA" id="ARBA00004245"/>
    </source>
</evidence>
<dbReference type="PROSITE" id="PS50945">
    <property type="entry name" value="I_LWEQ"/>
    <property type="match status" value="1"/>
</dbReference>
<dbReference type="InterPro" id="IPR002404">
    <property type="entry name" value="IRS_PTB"/>
</dbReference>
<feature type="region of interest" description="Disordered" evidence="5">
    <location>
        <begin position="143"/>
        <end position="162"/>
    </location>
</feature>
<dbReference type="Pfam" id="PF25177">
    <property type="entry name" value="Talin_VBS2"/>
    <property type="match status" value="1"/>
</dbReference>
<dbReference type="Pfam" id="PF21865">
    <property type="entry name" value="TLN1-like_RS"/>
    <property type="match status" value="2"/>
</dbReference>
<feature type="domain" description="I/LWEQ" evidence="7">
    <location>
        <begin position="2204"/>
        <end position="2443"/>
    </location>
</feature>
<evidence type="ECO:0000313" key="8">
    <source>
        <dbReference type="Proteomes" id="UP000694941"/>
    </source>
</evidence>
<proteinExistence type="predicted"/>
<dbReference type="InterPro" id="IPR014352">
    <property type="entry name" value="FERM/acyl-CoA-bd_prot_sf"/>
</dbReference>
<dbReference type="InterPro" id="IPR015009">
    <property type="entry name" value="Vinculin-bd_dom"/>
</dbReference>
<evidence type="ECO:0000256" key="5">
    <source>
        <dbReference type="SAM" id="MobiDB-lite"/>
    </source>
</evidence>
<reference evidence="9" key="1">
    <citation type="submission" date="2025-08" db="UniProtKB">
        <authorList>
            <consortium name="RefSeq"/>
        </authorList>
    </citation>
    <scope>IDENTIFICATION</scope>
    <source>
        <tissue evidence="9">Muscle</tissue>
    </source>
</reference>
<keyword evidence="2" id="KW-0963">Cytoplasm</keyword>
<dbReference type="CDD" id="cd17089">
    <property type="entry name" value="FERM_F0_TLN"/>
    <property type="match status" value="1"/>
</dbReference>
<name>A0ABM1BB02_LIMPO</name>
<feature type="compositionally biased region" description="Polar residues" evidence="5">
    <location>
        <begin position="1124"/>
        <end position="1146"/>
    </location>
</feature>
<dbReference type="Pfam" id="PF01608">
    <property type="entry name" value="I_LWEQ"/>
    <property type="match status" value="1"/>
</dbReference>
<dbReference type="SUPFAM" id="SSF47220">
    <property type="entry name" value="alpha-catenin/vinculin-like"/>
    <property type="match status" value="6"/>
</dbReference>
<dbReference type="SUPFAM" id="SSF47031">
    <property type="entry name" value="Second domain of FERM"/>
    <property type="match status" value="1"/>
</dbReference>
<dbReference type="InterPro" id="IPR019749">
    <property type="entry name" value="Band_41_domain"/>
</dbReference>
<dbReference type="InterPro" id="IPR049108">
    <property type="entry name" value="Talin_R4"/>
</dbReference>
<dbReference type="InterPro" id="IPR054082">
    <property type="entry name" value="Talin_IBS2B"/>
</dbReference>
<feature type="compositionally biased region" description="Basic and acidic residues" evidence="5">
    <location>
        <begin position="151"/>
        <end position="162"/>
    </location>
</feature>
<evidence type="ECO:0000259" key="7">
    <source>
        <dbReference type="PROSITE" id="PS50945"/>
    </source>
</evidence>
<dbReference type="Pfam" id="PF16511">
    <property type="entry name" value="FERM_f0"/>
    <property type="match status" value="1"/>
</dbReference>
<dbReference type="InterPro" id="IPR011993">
    <property type="entry name" value="PH-like_dom_sf"/>
</dbReference>
<dbReference type="SUPFAM" id="SSF50729">
    <property type="entry name" value="PH domain-like"/>
    <property type="match status" value="1"/>
</dbReference>
<dbReference type="InterPro" id="IPR032425">
    <property type="entry name" value="FERM_f0"/>
</dbReference>
<dbReference type="SMART" id="SM01244">
    <property type="entry name" value="IRS"/>
    <property type="match status" value="1"/>
</dbReference>
<dbReference type="InterPro" id="IPR057346">
    <property type="entry name" value="Talin1/2_VBS2"/>
</dbReference>
<accession>A0ABM1BB02</accession>
<dbReference type="CDD" id="cd12150">
    <property type="entry name" value="talin-RS"/>
    <property type="match status" value="1"/>
</dbReference>
<dbReference type="Proteomes" id="UP000694941">
    <property type="component" value="Unplaced"/>
</dbReference>
<dbReference type="Gene3D" id="2.30.29.30">
    <property type="entry name" value="Pleckstrin-homology domain (PH domain)/Phosphotyrosine-binding domain (PTB)"/>
    <property type="match status" value="1"/>
</dbReference>
<dbReference type="InterPro" id="IPR000299">
    <property type="entry name" value="FERM_domain"/>
</dbReference>
<dbReference type="Pfam" id="PF02174">
    <property type="entry name" value="IRS"/>
    <property type="match status" value="1"/>
</dbReference>
<comment type="subcellular location">
    <subcellularLocation>
        <location evidence="1">Cytoplasm</location>
        <location evidence="1">Cytoskeleton</location>
    </subcellularLocation>
</comment>
<dbReference type="PANTHER" id="PTHR19981:SF1">
    <property type="entry name" value="RHEA, ISOFORM B"/>
    <property type="match status" value="1"/>
</dbReference>
<dbReference type="SMART" id="SM00295">
    <property type="entry name" value="B41"/>
    <property type="match status" value="1"/>
</dbReference>